<accession>A0A365QUH3</accession>
<evidence type="ECO:0000313" key="3">
    <source>
        <dbReference type="Proteomes" id="UP000252458"/>
    </source>
</evidence>
<comment type="caution">
    <text evidence="2">The sequence shown here is derived from an EMBL/GenBank/DDBJ whole genome shotgun (WGS) entry which is preliminary data.</text>
</comment>
<protein>
    <submittedName>
        <fullName evidence="2">Uncharacterized protein</fullName>
    </submittedName>
</protein>
<reference evidence="2 3" key="1">
    <citation type="submission" date="2018-06" db="EMBL/GenBank/DDBJ databases">
        <title>Draft genome sequence of Burkholderia reimsis strain BE51 isolated from a French agricultural soil.</title>
        <authorList>
            <person name="Esmaeel Q."/>
        </authorList>
    </citation>
    <scope>NUCLEOTIDE SEQUENCE [LARGE SCALE GENOMIC DNA]</scope>
    <source>
        <strain evidence="2 3">BE51</strain>
    </source>
</reference>
<organism evidence="2 3">
    <name type="scientific">Burkholderia reimsis</name>
    <dbReference type="NCBI Taxonomy" id="2234132"/>
    <lineage>
        <taxon>Bacteria</taxon>
        <taxon>Pseudomonadati</taxon>
        <taxon>Pseudomonadota</taxon>
        <taxon>Betaproteobacteria</taxon>
        <taxon>Burkholderiales</taxon>
        <taxon>Burkholderiaceae</taxon>
        <taxon>Burkholderia</taxon>
    </lineage>
</organism>
<proteinExistence type="predicted"/>
<keyword evidence="3" id="KW-1185">Reference proteome</keyword>
<feature type="compositionally biased region" description="Gly residues" evidence="1">
    <location>
        <begin position="53"/>
        <end position="63"/>
    </location>
</feature>
<feature type="compositionally biased region" description="Low complexity" evidence="1">
    <location>
        <begin position="64"/>
        <end position="75"/>
    </location>
</feature>
<dbReference type="EMBL" id="QMFZ01000013">
    <property type="protein sequence ID" value="RBB38644.1"/>
    <property type="molecule type" value="Genomic_DNA"/>
</dbReference>
<evidence type="ECO:0000313" key="2">
    <source>
        <dbReference type="EMBL" id="RBB38644.1"/>
    </source>
</evidence>
<feature type="compositionally biased region" description="Polar residues" evidence="1">
    <location>
        <begin position="1"/>
        <end position="17"/>
    </location>
</feature>
<dbReference type="RefSeq" id="WP_113045983.1">
    <property type="nucleotide sequence ID" value="NZ_QMFZ01000013.1"/>
</dbReference>
<evidence type="ECO:0000256" key="1">
    <source>
        <dbReference type="SAM" id="MobiDB-lite"/>
    </source>
</evidence>
<sequence>MNAASNARQANKTNETGANDARHGGEQHTVTPTRTRVRPAKAASRDTRRPAGRGAGGSGGASGASGTSGTSGTSGPVAAHDGDRKGNPLWEDDGGAIPPEEWS</sequence>
<dbReference type="Proteomes" id="UP000252458">
    <property type="component" value="Unassembled WGS sequence"/>
</dbReference>
<dbReference type="AlphaFoldDB" id="A0A365QUH3"/>
<name>A0A365QUH3_9BURK</name>
<gene>
    <name evidence="2" type="ORF">DPV79_16875</name>
</gene>
<feature type="region of interest" description="Disordered" evidence="1">
    <location>
        <begin position="1"/>
        <end position="103"/>
    </location>
</feature>